<feature type="signal peptide" evidence="1">
    <location>
        <begin position="1"/>
        <end position="19"/>
    </location>
</feature>
<dbReference type="Pfam" id="PF07813">
    <property type="entry name" value="LTXXQ"/>
    <property type="match status" value="1"/>
</dbReference>
<keyword evidence="1" id="KW-0732">Signal</keyword>
<dbReference type="GO" id="GO:0042597">
    <property type="term" value="C:periplasmic space"/>
    <property type="evidence" value="ECO:0007669"/>
    <property type="project" value="InterPro"/>
</dbReference>
<evidence type="ECO:0000256" key="1">
    <source>
        <dbReference type="SAM" id="SignalP"/>
    </source>
</evidence>
<feature type="chain" id="PRO_5038593084" evidence="1">
    <location>
        <begin position="20"/>
        <end position="113"/>
    </location>
</feature>
<dbReference type="InterPro" id="IPR012899">
    <property type="entry name" value="LTXXQ"/>
</dbReference>
<protein>
    <submittedName>
        <fullName evidence="2">Spy/CpxP family protein refolding chaperone</fullName>
    </submittedName>
</protein>
<dbReference type="Proteomes" id="UP000824055">
    <property type="component" value="Unassembled WGS sequence"/>
</dbReference>
<dbReference type="Gene3D" id="1.20.120.1490">
    <property type="match status" value="1"/>
</dbReference>
<dbReference type="EMBL" id="DXBE01000067">
    <property type="protein sequence ID" value="HIZ70040.1"/>
    <property type="molecule type" value="Genomic_DNA"/>
</dbReference>
<sequence>MKKLIMAMLIATFAVQTMSAQGPRRQRMTPEQRTEWNIQRLDKKLSLTDEQKTKIRDIYTEFNKQRPTREQFRESMEKLRTDIKAVLTPDQQKQYDEMQKEMAERFKNRMPRR</sequence>
<organism evidence="2 3">
    <name type="scientific">Candidatus Prevotella avicola</name>
    <dbReference type="NCBI Taxonomy" id="2838738"/>
    <lineage>
        <taxon>Bacteria</taxon>
        <taxon>Pseudomonadati</taxon>
        <taxon>Bacteroidota</taxon>
        <taxon>Bacteroidia</taxon>
        <taxon>Bacteroidales</taxon>
        <taxon>Prevotellaceae</taxon>
        <taxon>Prevotella</taxon>
    </lineage>
</organism>
<evidence type="ECO:0000313" key="2">
    <source>
        <dbReference type="EMBL" id="HIZ70040.1"/>
    </source>
</evidence>
<accession>A0A9D2JWD1</accession>
<reference evidence="2" key="1">
    <citation type="journal article" date="2021" name="PeerJ">
        <title>Extensive microbial diversity within the chicken gut microbiome revealed by metagenomics and culture.</title>
        <authorList>
            <person name="Gilroy R."/>
            <person name="Ravi A."/>
            <person name="Getino M."/>
            <person name="Pursley I."/>
            <person name="Horton D.L."/>
            <person name="Alikhan N.F."/>
            <person name="Baker D."/>
            <person name="Gharbi K."/>
            <person name="Hall N."/>
            <person name="Watson M."/>
            <person name="Adriaenssens E.M."/>
            <person name="Foster-Nyarko E."/>
            <person name="Jarju S."/>
            <person name="Secka A."/>
            <person name="Antonio M."/>
            <person name="Oren A."/>
            <person name="Chaudhuri R.R."/>
            <person name="La Ragione R."/>
            <person name="Hildebrand F."/>
            <person name="Pallen M.J."/>
        </authorList>
    </citation>
    <scope>NUCLEOTIDE SEQUENCE</scope>
    <source>
        <strain evidence="2">ChiHecec3B27-8219</strain>
    </source>
</reference>
<gene>
    <name evidence="2" type="ORF">H9966_09245</name>
</gene>
<reference evidence="2" key="2">
    <citation type="submission" date="2021-04" db="EMBL/GenBank/DDBJ databases">
        <authorList>
            <person name="Gilroy R."/>
        </authorList>
    </citation>
    <scope>NUCLEOTIDE SEQUENCE</scope>
    <source>
        <strain evidence="2">ChiHecec3B27-8219</strain>
    </source>
</reference>
<comment type="caution">
    <text evidence="2">The sequence shown here is derived from an EMBL/GenBank/DDBJ whole genome shotgun (WGS) entry which is preliminary data.</text>
</comment>
<dbReference type="AlphaFoldDB" id="A0A9D2JWD1"/>
<evidence type="ECO:0000313" key="3">
    <source>
        <dbReference type="Proteomes" id="UP000824055"/>
    </source>
</evidence>
<name>A0A9D2JWD1_9BACT</name>
<proteinExistence type="predicted"/>